<organism evidence="6 7">
    <name type="scientific">Lacrimispora xylanisolvens</name>
    <dbReference type="NCBI Taxonomy" id="384636"/>
    <lineage>
        <taxon>Bacteria</taxon>
        <taxon>Bacillati</taxon>
        <taxon>Bacillota</taxon>
        <taxon>Clostridia</taxon>
        <taxon>Lachnospirales</taxon>
        <taxon>Lachnospiraceae</taxon>
        <taxon>Lacrimispora</taxon>
    </lineage>
</organism>
<evidence type="ECO:0000256" key="1">
    <source>
        <dbReference type="ARBA" id="ARBA00022737"/>
    </source>
</evidence>
<dbReference type="RefSeq" id="WP_104438599.1">
    <property type="nucleotide sequence ID" value="NZ_PTJA01000012.1"/>
</dbReference>
<evidence type="ECO:0000256" key="3">
    <source>
        <dbReference type="ARBA" id="ARBA00023159"/>
    </source>
</evidence>
<dbReference type="InterPro" id="IPR036634">
    <property type="entry name" value="PRD_sf"/>
</dbReference>
<name>A0A2S6HN31_9FIRM</name>
<evidence type="ECO:0000313" key="6">
    <source>
        <dbReference type="EMBL" id="PPK78897.1"/>
    </source>
</evidence>
<dbReference type="SUPFAM" id="SSF63520">
    <property type="entry name" value="PTS-regulatory domain, PRD"/>
    <property type="match status" value="1"/>
</dbReference>
<protein>
    <submittedName>
        <fullName evidence="6">Transcriptional antiterminator</fullName>
    </submittedName>
</protein>
<dbReference type="Proteomes" id="UP000237749">
    <property type="component" value="Unassembled WGS sequence"/>
</dbReference>
<comment type="caution">
    <text evidence="6">The sequence shown here is derived from an EMBL/GenBank/DDBJ whole genome shotgun (WGS) entry which is preliminary data.</text>
</comment>
<dbReference type="Pfam" id="PF05043">
    <property type="entry name" value="Mga"/>
    <property type="match status" value="1"/>
</dbReference>
<dbReference type="InterPro" id="IPR050661">
    <property type="entry name" value="BglG_antiterminators"/>
</dbReference>
<dbReference type="OrthoDB" id="3175596at2"/>
<sequence length="657" mass="76928">MKRRQESIIYQLAVSEGPLTTDELAKRLSVSARTVKYEMIEVKSILPKHGAELLAKRNEGYSILVKDRELFDRYFEPLSLQSSLTNNFGSDDNARFLYIARKLVSSSRFAKLEDIADELYLSRSAIREAVNNVMNFLKSYHLETESKPGLGIRAFGTEYHMRIAMTELFAVHFHKVLLDNAGMEYAKWTECGYEERQDIRHVFLKVLRESPIKVTDTNTQRLAIYFIIVRNRCNAGYRLKLPDAWKEEVKGSEEFAVASEIYNKLKSSFTGFDLPEEETVFLAVYLMSCRDMWNVKQPREEYAHFYDDALNMMKELEDYMKHTCGIDLLHFPWAEKELLSLLISLYINIHFGLEGQYRFWYDYENQAFNSPVSAALACTAAGFLQDRLNVTISVSFYSQMASLIFKMASLTEYDLKPQRLLLVNSNGLGLNEIIQKRIVKRYEHLVESFTIAELYEIRGMNQEEYDAVLTDTSEIAYHYDLPCCVIHTLSSEKEMDQLFNRQLIRSYQTEALIPPSSQIEINKNYRYTDELQFLQFLAFRHGKTVLERERIQEYLEKASLYDTGYLSAKSVMLYLPVSLCEKECMELYCLTESGTWRGKEVEYLLFISADWKGDWKRVKAYENSFRKLFWENSNMKAFSERGRPVLFEMIEKCIKYE</sequence>
<dbReference type="GO" id="GO:0006355">
    <property type="term" value="P:regulation of DNA-templated transcription"/>
    <property type="evidence" value="ECO:0007669"/>
    <property type="project" value="InterPro"/>
</dbReference>
<dbReference type="Pfam" id="PF00874">
    <property type="entry name" value="PRD"/>
    <property type="match status" value="1"/>
</dbReference>
<reference evidence="6 7" key="1">
    <citation type="submission" date="2018-02" db="EMBL/GenBank/DDBJ databases">
        <title>Genomic Encyclopedia of Archaeal and Bacterial Type Strains, Phase II (KMG-II): from individual species to whole genera.</title>
        <authorList>
            <person name="Goeker M."/>
        </authorList>
    </citation>
    <scope>NUCLEOTIDE SEQUENCE [LARGE SCALE GENOMIC DNA]</scope>
    <source>
        <strain evidence="6 7">DSM 3808</strain>
    </source>
</reference>
<dbReference type="PROSITE" id="PS51372">
    <property type="entry name" value="PRD_2"/>
    <property type="match status" value="1"/>
</dbReference>
<keyword evidence="3" id="KW-0010">Activator</keyword>
<dbReference type="InterPro" id="IPR013196">
    <property type="entry name" value="HTH_11"/>
</dbReference>
<dbReference type="Gene3D" id="1.10.10.10">
    <property type="entry name" value="Winged helix-like DNA-binding domain superfamily/Winged helix DNA-binding domain"/>
    <property type="match status" value="1"/>
</dbReference>
<accession>A0A2S6HN31</accession>
<evidence type="ECO:0000256" key="2">
    <source>
        <dbReference type="ARBA" id="ARBA00023015"/>
    </source>
</evidence>
<feature type="domain" description="PRD" evidence="5">
    <location>
        <begin position="190"/>
        <end position="296"/>
    </location>
</feature>
<evidence type="ECO:0000259" key="5">
    <source>
        <dbReference type="PROSITE" id="PS51372"/>
    </source>
</evidence>
<dbReference type="EMBL" id="PTJA01000012">
    <property type="protein sequence ID" value="PPK78897.1"/>
    <property type="molecule type" value="Genomic_DNA"/>
</dbReference>
<keyword evidence="2" id="KW-0805">Transcription regulation</keyword>
<evidence type="ECO:0000313" key="7">
    <source>
        <dbReference type="Proteomes" id="UP000237749"/>
    </source>
</evidence>
<dbReference type="AlphaFoldDB" id="A0A2S6HN31"/>
<dbReference type="InterPro" id="IPR007737">
    <property type="entry name" value="Mga_HTH"/>
</dbReference>
<evidence type="ECO:0000256" key="4">
    <source>
        <dbReference type="ARBA" id="ARBA00023163"/>
    </source>
</evidence>
<dbReference type="InterPro" id="IPR036388">
    <property type="entry name" value="WH-like_DNA-bd_sf"/>
</dbReference>
<dbReference type="InterPro" id="IPR011608">
    <property type="entry name" value="PRD"/>
</dbReference>
<dbReference type="PANTHER" id="PTHR30185:SF13">
    <property type="entry name" value="LICABCH OPERON REGULATOR-RELATED"/>
    <property type="match status" value="1"/>
</dbReference>
<keyword evidence="1" id="KW-0677">Repeat</keyword>
<dbReference type="PANTHER" id="PTHR30185">
    <property type="entry name" value="CRYPTIC BETA-GLUCOSIDE BGL OPERON ANTITERMINATOR"/>
    <property type="match status" value="1"/>
</dbReference>
<dbReference type="Gene3D" id="1.10.1790.10">
    <property type="entry name" value="PRD domain"/>
    <property type="match status" value="1"/>
</dbReference>
<keyword evidence="7" id="KW-1185">Reference proteome</keyword>
<keyword evidence="4" id="KW-0804">Transcription</keyword>
<dbReference type="Pfam" id="PF08279">
    <property type="entry name" value="HTH_11"/>
    <property type="match status" value="1"/>
</dbReference>
<proteinExistence type="predicted"/>
<gene>
    <name evidence="6" type="ORF">BXY41_11256</name>
</gene>